<keyword evidence="6" id="KW-0677">Repeat</keyword>
<dbReference type="EMBL" id="MU827801">
    <property type="protein sequence ID" value="KAJ7327360.1"/>
    <property type="molecule type" value="Genomic_DNA"/>
</dbReference>
<feature type="domain" description="Cadherin" evidence="15">
    <location>
        <begin position="144"/>
        <end position="243"/>
    </location>
</feature>
<dbReference type="PRINTS" id="PR00205">
    <property type="entry name" value="CADHERIN"/>
</dbReference>
<dbReference type="FunFam" id="2.60.40.60:FF:000020">
    <property type="entry name" value="Dachsous cadherin-related 1b"/>
    <property type="match status" value="9"/>
</dbReference>
<dbReference type="GO" id="GO:0007156">
    <property type="term" value="P:homophilic cell adhesion via plasma membrane adhesion molecules"/>
    <property type="evidence" value="ECO:0007669"/>
    <property type="project" value="InterPro"/>
</dbReference>
<dbReference type="FunFam" id="2.60.40.60:FF:000015">
    <property type="entry name" value="FAT atypical cadherin 1"/>
    <property type="match status" value="1"/>
</dbReference>
<evidence type="ECO:0000256" key="7">
    <source>
        <dbReference type="ARBA" id="ARBA00022837"/>
    </source>
</evidence>
<dbReference type="FunFam" id="2.60.40.60:FF:000081">
    <property type="entry name" value="protocadherin Fat 4"/>
    <property type="match status" value="1"/>
</dbReference>
<evidence type="ECO:0000256" key="12">
    <source>
        <dbReference type="ARBA" id="ARBA00023180"/>
    </source>
</evidence>
<evidence type="ECO:0000256" key="13">
    <source>
        <dbReference type="PROSITE-ProRule" id="PRU00043"/>
    </source>
</evidence>
<evidence type="ECO:0000256" key="11">
    <source>
        <dbReference type="ARBA" id="ARBA00023157"/>
    </source>
</evidence>
<name>A0A9W9Y9X5_9CNID</name>
<dbReference type="GO" id="GO:0005509">
    <property type="term" value="F:calcium ion binding"/>
    <property type="evidence" value="ECO:0007669"/>
    <property type="project" value="UniProtKB-UniRule"/>
</dbReference>
<dbReference type="Proteomes" id="UP001163046">
    <property type="component" value="Unassembled WGS sequence"/>
</dbReference>
<feature type="domain" description="Cadherin" evidence="15">
    <location>
        <begin position="2384"/>
        <end position="2488"/>
    </location>
</feature>
<dbReference type="InterPro" id="IPR050971">
    <property type="entry name" value="Cadherin-domain_protein"/>
</dbReference>
<dbReference type="OrthoDB" id="6252479at2759"/>
<feature type="transmembrane region" description="Helical" evidence="14">
    <location>
        <begin position="20"/>
        <end position="37"/>
    </location>
</feature>
<dbReference type="FunFam" id="2.60.40.60:FF:000039">
    <property type="entry name" value="FAT atypical cadherin 3"/>
    <property type="match status" value="1"/>
</dbReference>
<dbReference type="GO" id="GO:0048729">
    <property type="term" value="P:tissue morphogenesis"/>
    <property type="evidence" value="ECO:0007669"/>
    <property type="project" value="UniProtKB-ARBA"/>
</dbReference>
<feature type="domain" description="Cadherin" evidence="15">
    <location>
        <begin position="1620"/>
        <end position="1724"/>
    </location>
</feature>
<dbReference type="Pfam" id="PF00028">
    <property type="entry name" value="Cadherin"/>
    <property type="match status" value="21"/>
</dbReference>
<feature type="domain" description="Cadherin" evidence="15">
    <location>
        <begin position="1404"/>
        <end position="1512"/>
    </location>
</feature>
<feature type="domain" description="Cadherin" evidence="15">
    <location>
        <begin position="35"/>
        <end position="132"/>
    </location>
</feature>
<feature type="domain" description="Cadherin" evidence="15">
    <location>
        <begin position="2003"/>
        <end position="2104"/>
    </location>
</feature>
<feature type="domain" description="Cadherin" evidence="15">
    <location>
        <begin position="676"/>
        <end position="780"/>
    </location>
</feature>
<dbReference type="Gene3D" id="2.60.40.60">
    <property type="entry name" value="Cadherins"/>
    <property type="match status" value="24"/>
</dbReference>
<keyword evidence="9 14" id="KW-1133">Transmembrane helix</keyword>
<dbReference type="GO" id="GO:0048731">
    <property type="term" value="P:system development"/>
    <property type="evidence" value="ECO:0007669"/>
    <property type="project" value="UniProtKB-ARBA"/>
</dbReference>
<feature type="domain" description="Cadherin" evidence="15">
    <location>
        <begin position="781"/>
        <end position="884"/>
    </location>
</feature>
<feature type="domain" description="Cadherin" evidence="15">
    <location>
        <begin position="464"/>
        <end position="572"/>
    </location>
</feature>
<dbReference type="InterPro" id="IPR002126">
    <property type="entry name" value="Cadherin-like_dom"/>
</dbReference>
<feature type="domain" description="Cadherin" evidence="15">
    <location>
        <begin position="1299"/>
        <end position="1403"/>
    </location>
</feature>
<evidence type="ECO:0000256" key="6">
    <source>
        <dbReference type="ARBA" id="ARBA00022737"/>
    </source>
</evidence>
<dbReference type="SMART" id="SM00112">
    <property type="entry name" value="CA"/>
    <property type="match status" value="23"/>
</dbReference>
<dbReference type="PROSITE" id="PS50268">
    <property type="entry name" value="CADHERIN_2"/>
    <property type="match status" value="24"/>
</dbReference>
<keyword evidence="12" id="KW-0325">Glycoprotein</keyword>
<evidence type="ECO:0000256" key="10">
    <source>
        <dbReference type="ARBA" id="ARBA00023136"/>
    </source>
</evidence>
<dbReference type="PANTHER" id="PTHR24025:SF23">
    <property type="entry name" value="NEURAL-CADHERIN"/>
    <property type="match status" value="1"/>
</dbReference>
<organism evidence="16 17">
    <name type="scientific">Desmophyllum pertusum</name>
    <dbReference type="NCBI Taxonomy" id="174260"/>
    <lineage>
        <taxon>Eukaryota</taxon>
        <taxon>Metazoa</taxon>
        <taxon>Cnidaria</taxon>
        <taxon>Anthozoa</taxon>
        <taxon>Hexacorallia</taxon>
        <taxon>Scleractinia</taxon>
        <taxon>Caryophylliina</taxon>
        <taxon>Caryophylliidae</taxon>
        <taxon>Desmophyllum</taxon>
    </lineage>
</organism>
<feature type="domain" description="Cadherin" evidence="15">
    <location>
        <begin position="1901"/>
        <end position="2001"/>
    </location>
</feature>
<keyword evidence="3" id="KW-0245">EGF-like domain</keyword>
<feature type="domain" description="Cadherin" evidence="15">
    <location>
        <begin position="1512"/>
        <end position="1619"/>
    </location>
</feature>
<keyword evidence="8" id="KW-0130">Cell adhesion</keyword>
<evidence type="ECO:0000256" key="8">
    <source>
        <dbReference type="ARBA" id="ARBA00022889"/>
    </source>
</evidence>
<evidence type="ECO:0000256" key="1">
    <source>
        <dbReference type="ARBA" id="ARBA00004251"/>
    </source>
</evidence>
<feature type="domain" description="Cadherin" evidence="15">
    <location>
        <begin position="1723"/>
        <end position="1796"/>
    </location>
</feature>
<dbReference type="InterPro" id="IPR015919">
    <property type="entry name" value="Cadherin-like_sf"/>
</dbReference>
<keyword evidence="2" id="KW-1003">Cell membrane</keyword>
<protein>
    <submittedName>
        <fullName evidence="16">Condensed mesenchymal cell proliferation</fullName>
    </submittedName>
</protein>
<accession>A0A9W9Y9X5</accession>
<comment type="subcellular location">
    <subcellularLocation>
        <location evidence="1">Cell membrane</location>
        <topology evidence="1">Single-pass type I membrane protein</topology>
    </subcellularLocation>
</comment>
<keyword evidence="5" id="KW-0732">Signal</keyword>
<feature type="domain" description="Cadherin" evidence="15">
    <location>
        <begin position="244"/>
        <end position="353"/>
    </location>
</feature>
<dbReference type="CDD" id="cd11304">
    <property type="entry name" value="Cadherin_repeat"/>
    <property type="match status" value="22"/>
</dbReference>
<feature type="domain" description="Cadherin" evidence="15">
    <location>
        <begin position="885"/>
        <end position="988"/>
    </location>
</feature>
<feature type="domain" description="Cadherin" evidence="15">
    <location>
        <begin position="1196"/>
        <end position="1298"/>
    </location>
</feature>
<dbReference type="PROSITE" id="PS00232">
    <property type="entry name" value="CADHERIN_1"/>
    <property type="match status" value="12"/>
</dbReference>
<evidence type="ECO:0000259" key="15">
    <source>
        <dbReference type="PROSITE" id="PS50268"/>
    </source>
</evidence>
<evidence type="ECO:0000256" key="9">
    <source>
        <dbReference type="ARBA" id="ARBA00022989"/>
    </source>
</evidence>
<sequence>MSDTERTCIPWNVCRFKTKLWLWYVVLLWTTCVFDLHPCYTSASTATFYISEGLPKGSFVGSLSHIAFDSVLSITPQPYLTIDLVSKNITTNVILDRESYSEYKISLLLVNPFSQSIILVNVTDANDNIPRFAKGVYNFKLYEGSSVQQRIKAIDGDFGSNSTQKYSILSGNTGNVFKLTAFVDNNGILCANLVLQQGKALDRETRDAYMLNVSAIDGGNPPRRGFTLLNITVLDVNDHEPVFTNKSYSANIAENSVMGTSIVKVFATDNDIGTNGQVLYSIERGSHSDPDRIFSVNQNTGVIVNNVILDYEHKHDYNIFVRAKNPGVLGASKYDVAPVAIHVLDINDNKPDITVTFELSGKYQVSEDASIGTSVARIYVTDKDSGKNSQVDVTLEGGNGHFSAKSDPNNNVDIIAVANDLDRETQSAYTLKVVAKDRGQPPKTSEESFIINVQDVNDNHPKFDQDVFTAVLSENSTIGTSVMVTRATDRDIDANAKLFYNISDMPQDALYKTWFQINHTTGEIRTSAMLDREIVPRLEFHVTATDSGVPRLSTNCTVIVNISDANDNNPVFTRDVYFAAVDENTANGTYVTHVFANDSDSGLNGIVHYLLEFHQGNTPFVINSKTGLVSTAGRIDYERQSSYIFNAVASDGGGRLDRSVLNISVVDKNDNYPVISPTTYSVSFYENLTVGDVVATVLANDDDSGVFSQLTFAILNGNNDSHFFIKPSTGKITLHKSLDRETNDFHRLEVQVTDGGGLKSKNTAIIQVTVLDVNDEPPVFEPSSYSFTIVENSDLQTVLGSVHASSKDLGTNADIYYSISGGDVHQVFTINSTGTIFTQSNIDHETTPQLWLNIQAKDGGMPPLYGFANVSVRVIDLNDNSPSFESSVIDVNILEDTKVGLVFYNVTARDPDRGLFGRIRYTLLFNPNNTFELIQATGGLSLTRAIDFEGPRKYSIRVLAQDGGSPPLNATATFRLTVVDVNDHRPIFPNSSYSTHVGERTAAGTDILNVSASDADTGDNARITYTFQSGVDTNLFGLRSNGWIFIKQELDREQQDVYRFSVVATDKGHPPKHSTADVVIYVDDVNDNNPKFTSPAHIFPVYENEPNRTFVGQVSASDKDAGSNAKIEYSFDSASLEFVIDQDTGIIRTNKVLNREHRASYTLMVKARDHGQNPRTDHASITITVLDLNDNAPTFTKLSYEKAISEDIPIGSSVITIEATDPDTGTNGMVSYFAASKTTVFSVNDQTGVITTAARLDREKNERYTLHIGARDHGDPSQSNVVFVTIHVLDVNDNPPHFVNNSFFVNVPEKQAVGSVVTTVTAKDIDAGQNGRVRYTIDQGNSGKVFEINVTSGVIVLRKRLDFERRSKYQLRVVARDQGHNSQSSFLYVTVYVLDSNDNRPTFDMNPVTVLLREGVTLNYNVTTIKAHDHDSGQNSWIRYSVDSQLPGPPKFKVDPSTGAVQTIGKIDRESVDEYTLNIRATDQAFTESERLSSTITVFIIVGDVNDNKPAFVSPNYTFVMEDEPFGYPVITITAIDQDLGSNARVKYRIEQGGSGDSFGKFSLEADTGLLKLQGALDSEKTPKYVLNISATDEGSPPLSSYQMLTIFLVDVNDNAPRFNRSLFLGDVSENEPVGTSVMKISAYDLDSGSNGALIYSIPRGKLKSKFAINGSSGVIYTNATLDREEKDEYHLTVYARDNAFPFRVGTCTVTVKVMDKNDHAPNGKLRYVLRRGNGDGKFSIGEFSGELSTTAQLNRETKARYDLEIEASDVTSPFYNSSAHVTVFVGDINDNPPKFTKDSYDVNIPELTKSNSVVLSVTANDVDSGMNGEVVYSLSNDTFGVFRIDSKSGAIYTLQEFEYSVTKVYNFLCHATDRGVTPRKASVAVKVSIIDENNHAPVFEKIPYHAQIQSSVTQGTLLVTVHAKDQDSASITQMTYKFESLAAIFLLESNTGDLRVQQGVTNIPNGAYILKILADDGGNRTGRGIVEIVVGSVSDAPPKFLNSTPAFVSLPENSPKNHEVTRVLATASSAVVYSFVDGNIGNAFIINSQSGVVTVANPAQLDFERLRYFSVHIIASLQSLSSRNAYLELHVNLTDANDNKPVFYPANVSVQLKEDDALQSSGFVERTVTTLTATDTDSGNNKKITYEIVAGDVNGKFAIAPLSGVLVTKGPIDHVNDNIPAFSGPYSVDVDEDRKVGSVIKRVTATDKDEKPNLVYSFGNGKNSQDAFHIDRFTADISLLGFLDFEGIKSYVLNITCSDGSYQSETTLTVHVKDVNDNAPKFVDSSYQATLSEETPAGTSILTVSAEDKDSGYNGQLSYAFVTSVAEFWINATSGVIYTAKRIEVGLRESLLFVVVSATDHGFPPQHAFVTVQIRINRKPRFSEPSYEASIPEDTKPGTSVLTVSAVDDSGMNVAKISYKFRFGNIQSLFRIGRRSGIIEVHKRGLDYETEANYLLGVEAQDDSTNKSVVVKVNITLTDVNDNTPVSVAELT</sequence>
<dbReference type="FunFam" id="2.60.40.60:FF:000104">
    <property type="entry name" value="cadherin-23 isoform X1"/>
    <property type="match status" value="2"/>
</dbReference>
<feature type="domain" description="Cadherin" evidence="15">
    <location>
        <begin position="1093"/>
        <end position="1195"/>
    </location>
</feature>
<proteinExistence type="predicted"/>
<evidence type="ECO:0000256" key="2">
    <source>
        <dbReference type="ARBA" id="ARBA00022475"/>
    </source>
</evidence>
<comment type="caution">
    <text evidence="16">The sequence shown here is derived from an EMBL/GenBank/DDBJ whole genome shotgun (WGS) entry which is preliminary data.</text>
</comment>
<feature type="domain" description="Cadherin" evidence="15">
    <location>
        <begin position="989"/>
        <end position="1092"/>
    </location>
</feature>
<evidence type="ECO:0000313" key="17">
    <source>
        <dbReference type="Proteomes" id="UP001163046"/>
    </source>
</evidence>
<dbReference type="GO" id="GO:0005886">
    <property type="term" value="C:plasma membrane"/>
    <property type="evidence" value="ECO:0007669"/>
    <property type="project" value="UniProtKB-SubCell"/>
</dbReference>
<evidence type="ECO:0000256" key="3">
    <source>
        <dbReference type="ARBA" id="ARBA00022536"/>
    </source>
</evidence>
<feature type="domain" description="Cadherin" evidence="15">
    <location>
        <begin position="357"/>
        <end position="463"/>
    </location>
</feature>
<feature type="domain" description="Cadherin" evidence="15">
    <location>
        <begin position="2105"/>
        <end position="2174"/>
    </location>
</feature>
<keyword evidence="4 14" id="KW-0812">Transmembrane</keyword>
<dbReference type="GO" id="GO:0007163">
    <property type="term" value="P:establishment or maintenance of cell polarity"/>
    <property type="evidence" value="ECO:0007669"/>
    <property type="project" value="UniProtKB-ARBA"/>
</dbReference>
<evidence type="ECO:0000313" key="16">
    <source>
        <dbReference type="EMBL" id="KAJ7327360.1"/>
    </source>
</evidence>
<dbReference type="GO" id="GO:0009887">
    <property type="term" value="P:animal organ morphogenesis"/>
    <property type="evidence" value="ECO:0007669"/>
    <property type="project" value="UniProtKB-ARBA"/>
</dbReference>
<feature type="domain" description="Cadherin" evidence="15">
    <location>
        <begin position="2284"/>
        <end position="2388"/>
    </location>
</feature>
<dbReference type="GO" id="GO:0005911">
    <property type="term" value="C:cell-cell junction"/>
    <property type="evidence" value="ECO:0007669"/>
    <property type="project" value="TreeGrafter"/>
</dbReference>
<feature type="domain" description="Cadherin" evidence="15">
    <location>
        <begin position="1797"/>
        <end position="1900"/>
    </location>
</feature>
<reference evidence="16" key="1">
    <citation type="submission" date="2023-01" db="EMBL/GenBank/DDBJ databases">
        <title>Genome assembly of the deep-sea coral Lophelia pertusa.</title>
        <authorList>
            <person name="Herrera S."/>
            <person name="Cordes E."/>
        </authorList>
    </citation>
    <scope>NUCLEOTIDE SEQUENCE</scope>
    <source>
        <strain evidence="16">USNM1676648</strain>
        <tissue evidence="16">Polyp</tissue>
    </source>
</reference>
<dbReference type="SUPFAM" id="SSF49313">
    <property type="entry name" value="Cadherin-like"/>
    <property type="match status" value="24"/>
</dbReference>
<evidence type="ECO:0000256" key="5">
    <source>
        <dbReference type="ARBA" id="ARBA00022729"/>
    </source>
</evidence>
<dbReference type="InterPro" id="IPR020894">
    <property type="entry name" value="Cadherin_CS"/>
</dbReference>
<dbReference type="PANTHER" id="PTHR24025">
    <property type="entry name" value="DESMOGLEIN FAMILY MEMBER"/>
    <property type="match status" value="1"/>
</dbReference>
<feature type="domain" description="Cadherin" evidence="15">
    <location>
        <begin position="573"/>
        <end position="675"/>
    </location>
</feature>
<evidence type="ECO:0000256" key="4">
    <source>
        <dbReference type="ARBA" id="ARBA00022692"/>
    </source>
</evidence>
<keyword evidence="10 14" id="KW-0472">Membrane</keyword>
<dbReference type="FunFam" id="2.60.40.60:FF:000035">
    <property type="entry name" value="Protocadherin Fat 3"/>
    <property type="match status" value="1"/>
</dbReference>
<evidence type="ECO:0000256" key="14">
    <source>
        <dbReference type="SAM" id="Phobius"/>
    </source>
</evidence>
<gene>
    <name evidence="16" type="primary">DCHS2_2</name>
    <name evidence="16" type="ORF">OS493_027050</name>
</gene>
<keyword evidence="7 13" id="KW-0106">Calcium</keyword>
<keyword evidence="17" id="KW-1185">Reference proteome</keyword>
<feature type="domain" description="Cadherin" evidence="15">
    <location>
        <begin position="2183"/>
        <end position="2283"/>
    </location>
</feature>
<dbReference type="FunFam" id="2.60.40.60:FF:000080">
    <property type="entry name" value="FAT atypical cadherin 1"/>
    <property type="match status" value="1"/>
</dbReference>
<keyword evidence="11" id="KW-1015">Disulfide bond</keyword>
<dbReference type="FunFam" id="2.60.40.60:FF:000116">
    <property type="entry name" value="Dachsous cadherin-related 2"/>
    <property type="match status" value="1"/>
</dbReference>
<dbReference type="FunFam" id="2.60.40.60:FF:000005">
    <property type="entry name" value="Protocadherin 9"/>
    <property type="match status" value="2"/>
</dbReference>